<dbReference type="SUPFAM" id="SSF53254">
    <property type="entry name" value="Phosphoglycerate mutase-like"/>
    <property type="match status" value="1"/>
</dbReference>
<dbReference type="Pfam" id="PF00300">
    <property type="entry name" value="His_Phos_1"/>
    <property type="match status" value="1"/>
</dbReference>
<dbReference type="CDD" id="cd07067">
    <property type="entry name" value="HP_PGM_like"/>
    <property type="match status" value="1"/>
</dbReference>
<comment type="caution">
    <text evidence="1">The sequence shown here is derived from an EMBL/GenBank/DDBJ whole genome shotgun (WGS) entry which is preliminary data.</text>
</comment>
<dbReference type="SMART" id="SM00855">
    <property type="entry name" value="PGAM"/>
    <property type="match status" value="1"/>
</dbReference>
<organism evidence="1 2">
    <name type="scientific">Kibdelosporangium persicum</name>
    <dbReference type="NCBI Taxonomy" id="2698649"/>
    <lineage>
        <taxon>Bacteria</taxon>
        <taxon>Bacillati</taxon>
        <taxon>Actinomycetota</taxon>
        <taxon>Actinomycetes</taxon>
        <taxon>Pseudonocardiales</taxon>
        <taxon>Pseudonocardiaceae</taxon>
        <taxon>Kibdelosporangium</taxon>
    </lineage>
</organism>
<dbReference type="PANTHER" id="PTHR47623">
    <property type="entry name" value="OS09G0287300 PROTEIN"/>
    <property type="match status" value="1"/>
</dbReference>
<gene>
    <name evidence="1" type="ORF">GC106_8740</name>
</gene>
<dbReference type="PANTHER" id="PTHR47623:SF1">
    <property type="entry name" value="OS09G0287300 PROTEIN"/>
    <property type="match status" value="1"/>
</dbReference>
<dbReference type="Proteomes" id="UP000763557">
    <property type="component" value="Unassembled WGS sequence"/>
</dbReference>
<accession>A0ABX2EYB2</accession>
<dbReference type="InterPro" id="IPR013078">
    <property type="entry name" value="His_Pase_superF_clade-1"/>
</dbReference>
<keyword evidence="2" id="KW-1185">Reference proteome</keyword>
<reference evidence="1 2" key="1">
    <citation type="submission" date="2020-01" db="EMBL/GenBank/DDBJ databases">
        <title>Kibdelosporangium persica a novel Actinomycetes from a hot desert in Iran.</title>
        <authorList>
            <person name="Safaei N."/>
            <person name="Zaburannyi N."/>
            <person name="Mueller R."/>
            <person name="Wink J."/>
        </authorList>
    </citation>
    <scope>NUCLEOTIDE SEQUENCE [LARGE SCALE GENOMIC DNA]</scope>
    <source>
        <strain evidence="1 2">4NS15</strain>
    </source>
</reference>
<dbReference type="Gene3D" id="3.40.50.1240">
    <property type="entry name" value="Phosphoglycerate mutase-like"/>
    <property type="match status" value="1"/>
</dbReference>
<protein>
    <submittedName>
        <fullName evidence="1">Phosphohistidine phosphatase SixA</fullName>
    </submittedName>
</protein>
<dbReference type="RefSeq" id="WP_173124758.1">
    <property type="nucleotide sequence ID" value="NZ_CBCSGW010000006.1"/>
</dbReference>
<evidence type="ECO:0000313" key="1">
    <source>
        <dbReference type="EMBL" id="NRN63673.1"/>
    </source>
</evidence>
<name>A0ABX2EYB2_9PSEU</name>
<sequence>MTRRLTLLRHAKSAWPDGVPDLERPLGDRGRRDAPAVGRWLAENVPNLQLVVCSTAVRARQTWDLAAAELTSRPDVRHHAKIYYGPLVEVVRDLPPEITSAMLVGHNPDMEDLVEHLTGTPTTFKTSTLAVLGTELPWSEAGPGWAEVISTATPRG</sequence>
<dbReference type="InterPro" id="IPR029033">
    <property type="entry name" value="His_PPase_superfam"/>
</dbReference>
<evidence type="ECO:0000313" key="2">
    <source>
        <dbReference type="Proteomes" id="UP000763557"/>
    </source>
</evidence>
<dbReference type="EMBL" id="JAAATY010000002">
    <property type="protein sequence ID" value="NRN63673.1"/>
    <property type="molecule type" value="Genomic_DNA"/>
</dbReference>
<proteinExistence type="predicted"/>